<dbReference type="GeneID" id="106180107"/>
<keyword evidence="2" id="KW-1185">Reference proteome</keyword>
<dbReference type="KEGG" id="lak:106180107"/>
<gene>
    <name evidence="3" type="primary">LOC106180107</name>
</gene>
<accession>A0A1S3K9Z9</accession>
<dbReference type="InParanoid" id="A0A1S3K9Z9"/>
<sequence length="317" mass="36092">MSQLLFTGTKRRAYLRDITILVPKTWTKNSTYEQAGIEAFEKANVIIDKPNGVQGDNPYVNQKGECGQPGTFMHLTPKFVLDDTVAAAYGTPPAKTVLHEWGHLRWGLFDEYPVDENDAHFYHDSMSERIEGVRCSRGVTGKEYKRVNDDFVWNCNPDKKTNLPESACRFAPYVKGNEGATSIMSHHYVESVIEFCDNDAQAHALDLHNDQAPNRQNRLCDGRSAWEVMREHEDFENNNNPPVQGDIDTTPTFRVVQQQPKRYVLVLDVSGSMANDNRLKNLKKACTEFLLNTVDEESQVGARKQQHGGSWWYFGRC</sequence>
<reference evidence="3" key="1">
    <citation type="submission" date="2025-08" db="UniProtKB">
        <authorList>
            <consortium name="RefSeq"/>
        </authorList>
    </citation>
    <scope>IDENTIFICATION</scope>
    <source>
        <tissue evidence="3">Gonads</tissue>
    </source>
</reference>
<name>A0A1S3K9Z9_LINAN</name>
<dbReference type="Proteomes" id="UP000085678">
    <property type="component" value="Unplaced"/>
</dbReference>
<dbReference type="Pfam" id="PF08434">
    <property type="entry name" value="CLCA"/>
    <property type="match status" value="1"/>
</dbReference>
<evidence type="ECO:0000313" key="2">
    <source>
        <dbReference type="Proteomes" id="UP000085678"/>
    </source>
</evidence>
<dbReference type="RefSeq" id="XP_013419455.1">
    <property type="nucleotide sequence ID" value="XM_013564001.1"/>
</dbReference>
<evidence type="ECO:0000313" key="3">
    <source>
        <dbReference type="RefSeq" id="XP_013419455.1"/>
    </source>
</evidence>
<dbReference type="OrthoDB" id="10021899at2759"/>
<organism evidence="2 3">
    <name type="scientific">Lingula anatina</name>
    <name type="common">Brachiopod</name>
    <name type="synonym">Lingula unguis</name>
    <dbReference type="NCBI Taxonomy" id="7574"/>
    <lineage>
        <taxon>Eukaryota</taxon>
        <taxon>Metazoa</taxon>
        <taxon>Spiralia</taxon>
        <taxon>Lophotrochozoa</taxon>
        <taxon>Brachiopoda</taxon>
        <taxon>Linguliformea</taxon>
        <taxon>Lingulata</taxon>
        <taxon>Lingulida</taxon>
        <taxon>Linguloidea</taxon>
        <taxon>Lingulidae</taxon>
        <taxon>Lingula</taxon>
    </lineage>
</organism>
<dbReference type="STRING" id="7574.A0A1S3K9Z9"/>
<dbReference type="InterPro" id="IPR013642">
    <property type="entry name" value="CLCA_N"/>
</dbReference>
<dbReference type="PANTHER" id="PTHR10579">
    <property type="entry name" value="CALCIUM-ACTIVATED CHLORIDE CHANNEL REGULATOR"/>
    <property type="match status" value="1"/>
</dbReference>
<dbReference type="InterPro" id="IPR036465">
    <property type="entry name" value="vWFA_dom_sf"/>
</dbReference>
<dbReference type="AlphaFoldDB" id="A0A1S3K9Z9"/>
<evidence type="ECO:0000259" key="1">
    <source>
        <dbReference type="Pfam" id="PF08434"/>
    </source>
</evidence>
<feature type="domain" description="Calcium-activated chloride channel N-terminal" evidence="1">
    <location>
        <begin position="2"/>
        <end position="238"/>
    </location>
</feature>
<proteinExistence type="predicted"/>
<dbReference type="Gene3D" id="3.40.50.410">
    <property type="entry name" value="von Willebrand factor, type A domain"/>
    <property type="match status" value="1"/>
</dbReference>
<dbReference type="InterPro" id="IPR051266">
    <property type="entry name" value="CLCR"/>
</dbReference>
<protein>
    <submittedName>
        <fullName evidence="3">Calcium-activated chloride channel regulator 3A-1-like</fullName>
    </submittedName>
</protein>
<dbReference type="PANTHER" id="PTHR10579:SF177">
    <property type="entry name" value="CALCIUM-ACTIVATED CHLORIDE CHANNEL REGULATOR 4-LIKE PROTEIN"/>
    <property type="match status" value="1"/>
</dbReference>